<evidence type="ECO:0008006" key="3">
    <source>
        <dbReference type="Google" id="ProtNLM"/>
    </source>
</evidence>
<dbReference type="EMBL" id="BMMS01000003">
    <property type="protein sequence ID" value="GGO82151.1"/>
    <property type="molecule type" value="Genomic_DNA"/>
</dbReference>
<dbReference type="InterPro" id="IPR008792">
    <property type="entry name" value="PQQD"/>
</dbReference>
<dbReference type="Pfam" id="PF05402">
    <property type="entry name" value="PqqD"/>
    <property type="match status" value="1"/>
</dbReference>
<keyword evidence="2" id="KW-1185">Reference proteome</keyword>
<dbReference type="Proteomes" id="UP000641932">
    <property type="component" value="Unassembled WGS sequence"/>
</dbReference>
<dbReference type="AlphaFoldDB" id="A0A918DSY6"/>
<reference evidence="1" key="1">
    <citation type="journal article" date="2014" name="Int. J. Syst. Evol. Microbiol.">
        <title>Complete genome sequence of Corynebacterium casei LMG S-19264T (=DSM 44701T), isolated from a smear-ripened cheese.</title>
        <authorList>
            <consortium name="US DOE Joint Genome Institute (JGI-PGF)"/>
            <person name="Walter F."/>
            <person name="Albersmeier A."/>
            <person name="Kalinowski J."/>
            <person name="Ruckert C."/>
        </authorList>
    </citation>
    <scope>NUCLEOTIDE SEQUENCE</scope>
    <source>
        <strain evidence="1">CGMCC 4.7201</strain>
    </source>
</reference>
<dbReference type="InterPro" id="IPR041881">
    <property type="entry name" value="PqqD_sf"/>
</dbReference>
<protein>
    <recommendedName>
        <fullName evidence="3">PqqD family protein</fullName>
    </recommendedName>
</protein>
<dbReference type="Gene3D" id="1.10.10.1150">
    <property type="entry name" value="Coenzyme PQQ synthesis protein D (PqqD)"/>
    <property type="match status" value="1"/>
</dbReference>
<sequence>MTHEDNAGHVTVGPGSVASLPLNVKIRNHRGKTVVGGYEHFFELTDSAAYIWRQIDGTRTVSDIAALIAKEYDIDQESATQDIVDLFAELAAHEVVKIAESDSQP</sequence>
<proteinExistence type="predicted"/>
<evidence type="ECO:0000313" key="1">
    <source>
        <dbReference type="EMBL" id="GGO82151.1"/>
    </source>
</evidence>
<dbReference type="RefSeq" id="WP_189130106.1">
    <property type="nucleotide sequence ID" value="NZ_BMMS01000003.1"/>
</dbReference>
<reference evidence="1" key="2">
    <citation type="submission" date="2020-09" db="EMBL/GenBank/DDBJ databases">
        <authorList>
            <person name="Sun Q."/>
            <person name="Zhou Y."/>
        </authorList>
    </citation>
    <scope>NUCLEOTIDE SEQUENCE</scope>
    <source>
        <strain evidence="1">CGMCC 4.7201</strain>
    </source>
</reference>
<gene>
    <name evidence="1" type="ORF">GCM10012280_08060</name>
</gene>
<accession>A0A918DSY6</accession>
<evidence type="ECO:0000313" key="2">
    <source>
        <dbReference type="Proteomes" id="UP000641932"/>
    </source>
</evidence>
<organism evidence="1 2">
    <name type="scientific">Wenjunlia tyrosinilytica</name>
    <dbReference type="NCBI Taxonomy" id="1544741"/>
    <lineage>
        <taxon>Bacteria</taxon>
        <taxon>Bacillati</taxon>
        <taxon>Actinomycetota</taxon>
        <taxon>Actinomycetes</taxon>
        <taxon>Kitasatosporales</taxon>
        <taxon>Streptomycetaceae</taxon>
        <taxon>Wenjunlia</taxon>
    </lineage>
</organism>
<comment type="caution">
    <text evidence="1">The sequence shown here is derived from an EMBL/GenBank/DDBJ whole genome shotgun (WGS) entry which is preliminary data.</text>
</comment>
<name>A0A918DSY6_9ACTN</name>